<proteinExistence type="predicted"/>
<evidence type="ECO:0008006" key="3">
    <source>
        <dbReference type="Google" id="ProtNLM"/>
    </source>
</evidence>
<gene>
    <name evidence="1" type="ORF">HNP33_000440</name>
</gene>
<keyword evidence="2" id="KW-1185">Reference proteome</keyword>
<dbReference type="RefSeq" id="WP_184704839.1">
    <property type="nucleotide sequence ID" value="NZ_JACHKZ010000002.1"/>
</dbReference>
<sequence>MTRRVPTLYQVVVAAIVLFFVLPYGLAWVQALRQSGQPQDLPLGNIEASAVYQADDGSLRMLRVMKHSTEREDVFQILHNDLQARQLIGEPQRVTLPRDAYAKSAQMRVQADGQMALVLNGRDWWQWSRERSLFEPMNAALIQRFSGQLATGVAKLAFGSQREPDLLDITSNTGDRYAVYWRTGEIYPWGGQQQRLLQRPWGRYSQTVERIDYADFRTDVARYGLPSTLVHYRQKLSEDEFQQLPLLEVHSTSDAVVRAAPKRYQAVSDGYVVARQSLQEAGITDIAWVASVPVQFSGEVLARNADRILMRYEETPTTPAEVVLQMVDVHSLQPVWSQATSTLPQMLAGGYYVAAHPWKGGFYLVTTQNLPALVIDNAGKTLFDFQPQKRE</sequence>
<name>A0ABR6RB55_9BURK</name>
<comment type="caution">
    <text evidence="1">The sequence shown here is derived from an EMBL/GenBank/DDBJ whole genome shotgun (WGS) entry which is preliminary data.</text>
</comment>
<evidence type="ECO:0000313" key="2">
    <source>
        <dbReference type="Proteomes" id="UP000562492"/>
    </source>
</evidence>
<accession>A0ABR6RB55</accession>
<evidence type="ECO:0000313" key="1">
    <source>
        <dbReference type="EMBL" id="MBB6576392.1"/>
    </source>
</evidence>
<protein>
    <recommendedName>
        <fullName evidence="3">Regulatory protein YycH domain-containing protein</fullName>
    </recommendedName>
</protein>
<reference evidence="1 2" key="1">
    <citation type="submission" date="2020-08" db="EMBL/GenBank/DDBJ databases">
        <title>Functional genomics of gut bacteria from endangered species of beetles.</title>
        <authorList>
            <person name="Carlos-Shanley C."/>
        </authorList>
    </citation>
    <scope>NUCLEOTIDE SEQUENCE [LARGE SCALE GENOMIC DNA]</scope>
    <source>
        <strain evidence="1 2">S00124</strain>
    </source>
</reference>
<organism evidence="1 2">
    <name type="scientific">Comamonas odontotermitis</name>
    <dbReference type="NCBI Taxonomy" id="379895"/>
    <lineage>
        <taxon>Bacteria</taxon>
        <taxon>Pseudomonadati</taxon>
        <taxon>Pseudomonadota</taxon>
        <taxon>Betaproteobacteria</taxon>
        <taxon>Burkholderiales</taxon>
        <taxon>Comamonadaceae</taxon>
        <taxon>Comamonas</taxon>
    </lineage>
</organism>
<dbReference type="EMBL" id="JACHKZ010000002">
    <property type="protein sequence ID" value="MBB6576392.1"/>
    <property type="molecule type" value="Genomic_DNA"/>
</dbReference>
<dbReference type="Proteomes" id="UP000562492">
    <property type="component" value="Unassembled WGS sequence"/>
</dbReference>